<proteinExistence type="inferred from homology"/>
<evidence type="ECO:0000313" key="6">
    <source>
        <dbReference type="Proteomes" id="UP000827721"/>
    </source>
</evidence>
<evidence type="ECO:0000313" key="5">
    <source>
        <dbReference type="EMBL" id="KAH7566982.1"/>
    </source>
</evidence>
<keyword evidence="3" id="KW-1133">Transmembrane helix</keyword>
<organism evidence="5 6">
    <name type="scientific">Xanthoceras sorbifolium</name>
    <dbReference type="NCBI Taxonomy" id="99658"/>
    <lineage>
        <taxon>Eukaryota</taxon>
        <taxon>Viridiplantae</taxon>
        <taxon>Streptophyta</taxon>
        <taxon>Embryophyta</taxon>
        <taxon>Tracheophyta</taxon>
        <taxon>Spermatophyta</taxon>
        <taxon>Magnoliopsida</taxon>
        <taxon>eudicotyledons</taxon>
        <taxon>Gunneridae</taxon>
        <taxon>Pentapetalae</taxon>
        <taxon>rosids</taxon>
        <taxon>malvids</taxon>
        <taxon>Sapindales</taxon>
        <taxon>Sapindaceae</taxon>
        <taxon>Xanthoceroideae</taxon>
        <taxon>Xanthoceras</taxon>
    </lineage>
</organism>
<dbReference type="Pfam" id="PF01073">
    <property type="entry name" value="3Beta_HSD"/>
    <property type="match status" value="1"/>
</dbReference>
<keyword evidence="3" id="KW-0472">Membrane</keyword>
<dbReference type="InterPro" id="IPR002225">
    <property type="entry name" value="3Beta_OHSteriod_DH/Estase"/>
</dbReference>
<feature type="transmembrane region" description="Helical" evidence="3">
    <location>
        <begin position="465"/>
        <end position="487"/>
    </location>
</feature>
<comment type="similarity">
    <text evidence="1">Belongs to the 3-beta-HSD family.</text>
</comment>
<reference evidence="5 6" key="1">
    <citation type="submission" date="2021-02" db="EMBL/GenBank/DDBJ databases">
        <title>Plant Genome Project.</title>
        <authorList>
            <person name="Zhang R.-G."/>
        </authorList>
    </citation>
    <scope>NUCLEOTIDE SEQUENCE [LARGE SCALE GENOMIC DNA]</scope>
    <source>
        <tissue evidence="5">Leaves</tissue>
    </source>
</reference>
<keyword evidence="6" id="KW-1185">Reference proteome</keyword>
<accession>A0ABQ8HRT8</accession>
<keyword evidence="2" id="KW-0560">Oxidoreductase</keyword>
<name>A0ABQ8HRT8_9ROSI</name>
<evidence type="ECO:0000256" key="1">
    <source>
        <dbReference type="ARBA" id="ARBA00009219"/>
    </source>
</evidence>
<dbReference type="InterPro" id="IPR050177">
    <property type="entry name" value="Lipid_A_modif_metabolic_enz"/>
</dbReference>
<evidence type="ECO:0000256" key="3">
    <source>
        <dbReference type="SAM" id="Phobius"/>
    </source>
</evidence>
<dbReference type="PANTHER" id="PTHR43245:SF51">
    <property type="entry name" value="SHORT CHAIN DEHYDROGENASE_REDUCTASE FAMILY 42E, MEMBER 2"/>
    <property type="match status" value="1"/>
</dbReference>
<dbReference type="Gene3D" id="3.40.50.720">
    <property type="entry name" value="NAD(P)-binding Rossmann-like Domain"/>
    <property type="match status" value="1"/>
</dbReference>
<dbReference type="InterPro" id="IPR036291">
    <property type="entry name" value="NAD(P)-bd_dom_sf"/>
</dbReference>
<feature type="transmembrane region" description="Helical" evidence="3">
    <location>
        <begin position="499"/>
        <end position="516"/>
    </location>
</feature>
<dbReference type="SUPFAM" id="SSF51735">
    <property type="entry name" value="NAD(P)-binding Rossmann-fold domains"/>
    <property type="match status" value="1"/>
</dbReference>
<evidence type="ECO:0000259" key="4">
    <source>
        <dbReference type="Pfam" id="PF01073"/>
    </source>
</evidence>
<protein>
    <recommendedName>
        <fullName evidence="4">3-beta hydroxysteroid dehydrogenase/isomerase domain-containing protein</fullName>
    </recommendedName>
</protein>
<comment type="caution">
    <text evidence="5">The sequence shown here is derived from an EMBL/GenBank/DDBJ whole genome shotgun (WGS) entry which is preliminary data.</text>
</comment>
<evidence type="ECO:0000256" key="2">
    <source>
        <dbReference type="ARBA" id="ARBA00023002"/>
    </source>
</evidence>
<feature type="transmembrane region" description="Helical" evidence="3">
    <location>
        <begin position="425"/>
        <end position="444"/>
    </location>
</feature>
<dbReference type="Pfam" id="PF14934">
    <property type="entry name" value="TMEM254"/>
    <property type="match status" value="1"/>
</dbReference>
<dbReference type="PANTHER" id="PTHR43245">
    <property type="entry name" value="BIFUNCTIONAL POLYMYXIN RESISTANCE PROTEIN ARNA"/>
    <property type="match status" value="1"/>
</dbReference>
<dbReference type="EMBL" id="JAFEMO010000007">
    <property type="protein sequence ID" value="KAH7566982.1"/>
    <property type="molecule type" value="Genomic_DNA"/>
</dbReference>
<gene>
    <name evidence="5" type="ORF">JRO89_XS07G0003300</name>
</gene>
<dbReference type="InterPro" id="IPR028110">
    <property type="entry name" value="TMEM254"/>
</dbReference>
<feature type="domain" description="3-beta hydroxysteroid dehydrogenase/isomerase" evidence="4">
    <location>
        <begin position="58"/>
        <end position="335"/>
    </location>
</feature>
<sequence>MMHICHITSTAIYKLNSDGVSPPISKIQQNETVFGCGAAPKKKMHLSENEGIEGKTFVVTGGLGHVGSALCFELVRRGAHLVKAFDLRSTSPWSHDLRNHGVQCIQGDVVRKKDVERALRGVNCVFHLASFGMSGKEMLQLGRVDEVNISGTCHVIDACLEFGIERLVYVSTYNVVFGGKKIVNGDETLPYFPTDDHVDSYGRSKSIAEQLILKSNGRHFKENNGKCLYTCAVRPAAIYGPGEERHFPRIVSMAKLGLLPFRIGEPSVKTDWIYVDNLVLALILASMGLLDDIPGKSGRPIAAGQPYFVSDGDPVNSFEFIGNFLKGLDYDLPKSLLALPHALLLGRIFAVFYSILYPWLNRWWLPEPLILPAEVYKVGVTNYFSYVKAKEELGYVPMVTPREGMAATISYWQDRKRKSLDGPTIYAWLFCIIGMSSLFAAGYLPEIGPVPLIRAFSLFFFRSMWTIRLVCMISIAAHISEAVYAWYLAKRVDPANARGWFWQTFALGIFSLRLLLKRARK</sequence>
<dbReference type="Proteomes" id="UP000827721">
    <property type="component" value="Unassembled WGS sequence"/>
</dbReference>
<keyword evidence="3" id="KW-0812">Transmembrane</keyword>